<dbReference type="KEGG" id="bbae:FRD01_16685"/>
<keyword evidence="2" id="KW-1185">Reference proteome</keyword>
<evidence type="ECO:0000313" key="1">
    <source>
        <dbReference type="EMBL" id="QED28846.1"/>
    </source>
</evidence>
<protein>
    <submittedName>
        <fullName evidence="1">Uncharacterized protein</fullName>
    </submittedName>
</protein>
<sequence length="181" mass="20822">MTMTLNLEEFLTLGEFSVLGSVPHREKVRAILGPPDDQGVGKNSNLLWRYGPVEFHFSQEGKTKLIYVDHFHMEFPRIDLWFFQSGITMTEVIEGLRAKALGFSIDGENTITTEKGIVIDFFDSGAIHALWLEFESPTRKKQISLSLDHERYSKLRKRSEESRKSMSEIVAKIVEAEIDQW</sequence>
<dbReference type="RefSeq" id="WP_146961636.1">
    <property type="nucleotide sequence ID" value="NZ_CP042467.1"/>
</dbReference>
<dbReference type="Proteomes" id="UP000321595">
    <property type="component" value="Chromosome"/>
</dbReference>
<dbReference type="AlphaFoldDB" id="A0A5B8XYW1"/>
<dbReference type="OrthoDB" id="1160422at2"/>
<dbReference type="EMBL" id="CP042467">
    <property type="protein sequence ID" value="QED28846.1"/>
    <property type="molecule type" value="Genomic_DNA"/>
</dbReference>
<accession>A0A5B8XYW1</accession>
<evidence type="ECO:0000313" key="2">
    <source>
        <dbReference type="Proteomes" id="UP000321595"/>
    </source>
</evidence>
<organism evidence="1 2">
    <name type="scientific">Microvenator marinus</name>
    <dbReference type="NCBI Taxonomy" id="2600177"/>
    <lineage>
        <taxon>Bacteria</taxon>
        <taxon>Deltaproteobacteria</taxon>
        <taxon>Bradymonadales</taxon>
        <taxon>Microvenatoraceae</taxon>
        <taxon>Microvenator</taxon>
    </lineage>
</organism>
<gene>
    <name evidence="1" type="ORF">FRD01_16685</name>
</gene>
<proteinExistence type="predicted"/>
<name>A0A5B8XYW1_9DELT</name>
<reference evidence="1 2" key="1">
    <citation type="submission" date="2019-08" db="EMBL/GenBank/DDBJ databases">
        <authorList>
            <person name="Liang Q."/>
        </authorList>
    </citation>
    <scope>NUCLEOTIDE SEQUENCE [LARGE SCALE GENOMIC DNA]</scope>
    <source>
        <strain evidence="1 2">V1718</strain>
    </source>
</reference>